<dbReference type="RefSeq" id="WP_378112549.1">
    <property type="nucleotide sequence ID" value="NZ_JBHSNC010000043.1"/>
</dbReference>
<sequence length="207" mass="22100">MPKNRSSGVQPLVRKPAGDPKAKLSARQPQLRAAAAPPKNKKKPARADVVYLHQNGSAPSYLTRPIPWWVAPDERGMFPGGMLPGPGPGPFPPGPGPFPIPIPGPSFITVTILGGTSFPRVNYRNFIPWYPGITIRQALQSTGLVGFGPAGFIRTVAGIPISGGVNVRLRYNGRVIPQTLLSFPAEFGSTISLELYYSSTDAIPIPL</sequence>
<evidence type="ECO:0000256" key="1">
    <source>
        <dbReference type="SAM" id="MobiDB-lite"/>
    </source>
</evidence>
<keyword evidence="3" id="KW-1185">Reference proteome</keyword>
<name>A0ABW0R2L7_9BACL</name>
<reference evidence="3" key="1">
    <citation type="journal article" date="2019" name="Int. J. Syst. Evol. Microbiol.">
        <title>The Global Catalogue of Microorganisms (GCM) 10K type strain sequencing project: providing services to taxonomists for standard genome sequencing and annotation.</title>
        <authorList>
            <consortium name="The Broad Institute Genomics Platform"/>
            <consortium name="The Broad Institute Genome Sequencing Center for Infectious Disease"/>
            <person name="Wu L."/>
            <person name="Ma J."/>
        </authorList>
    </citation>
    <scope>NUCLEOTIDE SEQUENCE [LARGE SCALE GENOMIC DNA]</scope>
    <source>
        <strain evidence="3">CGMCC 1.18578</strain>
    </source>
</reference>
<comment type="caution">
    <text evidence="2">The sequence shown here is derived from an EMBL/GenBank/DDBJ whole genome shotgun (WGS) entry which is preliminary data.</text>
</comment>
<proteinExistence type="predicted"/>
<protein>
    <submittedName>
        <fullName evidence="2">Uncharacterized protein</fullName>
    </submittedName>
</protein>
<accession>A0ABW0R2L7</accession>
<feature type="compositionally biased region" description="Low complexity" evidence="1">
    <location>
        <begin position="26"/>
        <end position="38"/>
    </location>
</feature>
<dbReference type="Proteomes" id="UP001596108">
    <property type="component" value="Unassembled WGS sequence"/>
</dbReference>
<feature type="region of interest" description="Disordered" evidence="1">
    <location>
        <begin position="1"/>
        <end position="46"/>
    </location>
</feature>
<evidence type="ECO:0000313" key="2">
    <source>
        <dbReference type="EMBL" id="MFC5530605.1"/>
    </source>
</evidence>
<dbReference type="EMBL" id="JBHSNC010000043">
    <property type="protein sequence ID" value="MFC5530605.1"/>
    <property type="molecule type" value="Genomic_DNA"/>
</dbReference>
<gene>
    <name evidence="2" type="ORF">ACFPQ4_14295</name>
</gene>
<evidence type="ECO:0000313" key="3">
    <source>
        <dbReference type="Proteomes" id="UP001596108"/>
    </source>
</evidence>
<organism evidence="2 3">
    <name type="scientific">Cohnella yongneupensis</name>
    <dbReference type="NCBI Taxonomy" id="425006"/>
    <lineage>
        <taxon>Bacteria</taxon>
        <taxon>Bacillati</taxon>
        <taxon>Bacillota</taxon>
        <taxon>Bacilli</taxon>
        <taxon>Bacillales</taxon>
        <taxon>Paenibacillaceae</taxon>
        <taxon>Cohnella</taxon>
    </lineage>
</organism>